<keyword evidence="4" id="KW-0274">FAD</keyword>
<dbReference type="SUPFAM" id="SSF55103">
    <property type="entry name" value="FAD-linked oxidases, C-terminal domain"/>
    <property type="match status" value="1"/>
</dbReference>
<keyword evidence="6" id="KW-0560">Oxidoreductase</keyword>
<dbReference type="Pfam" id="PF02913">
    <property type="entry name" value="FAD-oxidase_C"/>
    <property type="match status" value="1"/>
</dbReference>
<evidence type="ECO:0000256" key="2">
    <source>
        <dbReference type="ARBA" id="ARBA00008000"/>
    </source>
</evidence>
<protein>
    <recommendedName>
        <fullName evidence="7">D-lactate dehydrogenase (cytochrome)</fullName>
        <ecNumber evidence="7">1.1.2.4</ecNumber>
    </recommendedName>
</protein>
<dbReference type="InterPro" id="IPR016166">
    <property type="entry name" value="FAD-bd_PCMH"/>
</dbReference>
<gene>
    <name evidence="9" type="ORF">CO185_00585</name>
</gene>
<reference evidence="10" key="1">
    <citation type="submission" date="2017-09" db="EMBL/GenBank/DDBJ databases">
        <title>Depth-based differentiation of microbial function through sediment-hosted aquifers and enrichment of novel symbionts in the deep terrestrial subsurface.</title>
        <authorList>
            <person name="Probst A.J."/>
            <person name="Ladd B."/>
            <person name="Jarett J.K."/>
            <person name="Geller-Mcgrath D.E."/>
            <person name="Sieber C.M.K."/>
            <person name="Emerson J.B."/>
            <person name="Anantharaman K."/>
            <person name="Thomas B.C."/>
            <person name="Malmstrom R."/>
            <person name="Stieglmeier M."/>
            <person name="Klingl A."/>
            <person name="Woyke T."/>
            <person name="Ryan C.M."/>
            <person name="Banfield J.F."/>
        </authorList>
    </citation>
    <scope>NUCLEOTIDE SEQUENCE [LARGE SCALE GENOMIC DNA]</scope>
</reference>
<comment type="cofactor">
    <cofactor evidence="1">
        <name>FAD</name>
        <dbReference type="ChEBI" id="CHEBI:57692"/>
    </cofactor>
</comment>
<evidence type="ECO:0000313" key="9">
    <source>
        <dbReference type="EMBL" id="PJA33080.1"/>
    </source>
</evidence>
<sequence>MKLKEEIQKFFSGEVFDDEATLKTYSRDASLFEVGPKLVVFPKNSEDLKKLVKWVAENKDHSITMRAAGSDMSGGSINDSIIADVSKHMGYIGEILEEGTVVEPGVFYRDFEKQTLEKKLVLPCFPASKNLCALGGMIGNNCGGERSLRYGKMENFILESKVIFSDGNEYTVKPLNKEELEDKMGQGDFEGNLYKRLYNLLEENKEVIEKARPMVTKNSAGYYLWNVLDPKRSEGYFDLNKLIVGSQGTLGIVTQAKLRLVREMPFHDMVALFFKTWDELPQVVRAILPYKPESLETFDEETLKLGIRFMPEIAEKDGSSLLAFATKFLPEALIGARMLGLPKLVVLVEIAENTDEEVKSRVKGVVEAIKPFKVWHRVIERDSEENKFWIMRRESFNLLRKHVGDKKTASFVEDFCVPIESTPEFLPRALKILADGGIEANIAGHAGNGNFHIIPLMNLTKESERAKIVPVANKFYDLVGEFKGSITGEHNDGIIRTPFLNKMYSNEILELFRETKEIFDPLNIFNPGKKVNGSLEYLENHIAIE</sequence>
<dbReference type="Proteomes" id="UP000230758">
    <property type="component" value="Unassembled WGS sequence"/>
</dbReference>
<comment type="similarity">
    <text evidence="2">Belongs to the FAD-binding oxidoreductase/transferase type 4 family.</text>
</comment>
<dbReference type="InterPro" id="IPR016164">
    <property type="entry name" value="FAD-linked_Oxase-like_C"/>
</dbReference>
<evidence type="ECO:0000256" key="6">
    <source>
        <dbReference type="ARBA" id="ARBA00023002"/>
    </source>
</evidence>
<dbReference type="GO" id="GO:0071949">
    <property type="term" value="F:FAD binding"/>
    <property type="evidence" value="ECO:0007669"/>
    <property type="project" value="InterPro"/>
</dbReference>
<keyword evidence="5" id="KW-0809">Transit peptide</keyword>
<dbReference type="Gene3D" id="3.30.70.2740">
    <property type="match status" value="1"/>
</dbReference>
<dbReference type="GO" id="GO:0004458">
    <property type="term" value="F:D-lactate dehydrogenase (cytochrome) activity"/>
    <property type="evidence" value="ECO:0007669"/>
    <property type="project" value="UniProtKB-EC"/>
</dbReference>
<dbReference type="GO" id="GO:1903457">
    <property type="term" value="P:lactate catabolic process"/>
    <property type="evidence" value="ECO:0007669"/>
    <property type="project" value="TreeGrafter"/>
</dbReference>
<dbReference type="InterPro" id="IPR006094">
    <property type="entry name" value="Oxid_FAD_bind_N"/>
</dbReference>
<dbReference type="GO" id="GO:0008720">
    <property type="term" value="F:D-lactate dehydrogenase (NAD+) activity"/>
    <property type="evidence" value="ECO:0007669"/>
    <property type="project" value="TreeGrafter"/>
</dbReference>
<dbReference type="InterPro" id="IPR016171">
    <property type="entry name" value="Vanillyl_alc_oxidase_C-sub2"/>
</dbReference>
<evidence type="ECO:0000256" key="4">
    <source>
        <dbReference type="ARBA" id="ARBA00022827"/>
    </source>
</evidence>
<name>A0A2M7WSU1_9BACT</name>
<dbReference type="InterPro" id="IPR036318">
    <property type="entry name" value="FAD-bd_PCMH-like_sf"/>
</dbReference>
<comment type="caution">
    <text evidence="9">The sequence shown here is derived from an EMBL/GenBank/DDBJ whole genome shotgun (WGS) entry which is preliminary data.</text>
</comment>
<dbReference type="PANTHER" id="PTHR11748">
    <property type="entry name" value="D-LACTATE DEHYDROGENASE"/>
    <property type="match status" value="1"/>
</dbReference>
<dbReference type="Gene3D" id="1.10.45.10">
    <property type="entry name" value="Vanillyl-alcohol Oxidase, Chain A, domain 4"/>
    <property type="match status" value="1"/>
</dbReference>
<dbReference type="AlphaFoldDB" id="A0A2M7WSU1"/>
<evidence type="ECO:0000256" key="5">
    <source>
        <dbReference type="ARBA" id="ARBA00022946"/>
    </source>
</evidence>
<evidence type="ECO:0000256" key="1">
    <source>
        <dbReference type="ARBA" id="ARBA00001974"/>
    </source>
</evidence>
<feature type="domain" description="FAD-binding PCMH-type" evidence="8">
    <location>
        <begin position="32"/>
        <end position="263"/>
    </location>
</feature>
<dbReference type="PROSITE" id="PS51387">
    <property type="entry name" value="FAD_PCMH"/>
    <property type="match status" value="1"/>
</dbReference>
<organism evidence="9 10">
    <name type="scientific">Candidatus Zambryskibacteria bacterium CG_4_9_14_3_um_filter_42_15</name>
    <dbReference type="NCBI Taxonomy" id="1975112"/>
    <lineage>
        <taxon>Bacteria</taxon>
        <taxon>Candidatus Zambryskiibacteriota</taxon>
    </lineage>
</organism>
<dbReference type="PANTHER" id="PTHR11748:SF111">
    <property type="entry name" value="D-LACTATE DEHYDROGENASE, MITOCHONDRIAL-RELATED"/>
    <property type="match status" value="1"/>
</dbReference>
<dbReference type="EMBL" id="PFXF01000010">
    <property type="protein sequence ID" value="PJA33080.1"/>
    <property type="molecule type" value="Genomic_DNA"/>
</dbReference>
<proteinExistence type="inferred from homology"/>
<evidence type="ECO:0000259" key="8">
    <source>
        <dbReference type="PROSITE" id="PS51387"/>
    </source>
</evidence>
<evidence type="ECO:0000256" key="3">
    <source>
        <dbReference type="ARBA" id="ARBA00022630"/>
    </source>
</evidence>
<dbReference type="SUPFAM" id="SSF56176">
    <property type="entry name" value="FAD-binding/transporter-associated domain-like"/>
    <property type="match status" value="1"/>
</dbReference>
<dbReference type="EC" id="1.1.2.4" evidence="7"/>
<dbReference type="InterPro" id="IPR004113">
    <property type="entry name" value="FAD-bd_oxidored_4_C"/>
</dbReference>
<evidence type="ECO:0000256" key="7">
    <source>
        <dbReference type="ARBA" id="ARBA00038897"/>
    </source>
</evidence>
<dbReference type="Gene3D" id="3.30.465.10">
    <property type="match status" value="2"/>
</dbReference>
<keyword evidence="3" id="KW-0285">Flavoprotein</keyword>
<evidence type="ECO:0000313" key="10">
    <source>
        <dbReference type="Proteomes" id="UP000230758"/>
    </source>
</evidence>
<dbReference type="InterPro" id="IPR016169">
    <property type="entry name" value="FAD-bd_PCMH_sub2"/>
</dbReference>
<accession>A0A2M7WSU1</accession>
<dbReference type="Pfam" id="PF01565">
    <property type="entry name" value="FAD_binding_4"/>
    <property type="match status" value="1"/>
</dbReference>